<dbReference type="EMBL" id="DXEK01000162">
    <property type="protein sequence ID" value="HIX77875.1"/>
    <property type="molecule type" value="Genomic_DNA"/>
</dbReference>
<dbReference type="PROSITE" id="PS51257">
    <property type="entry name" value="PROKAR_LIPOPROTEIN"/>
    <property type="match status" value="1"/>
</dbReference>
<proteinExistence type="predicted"/>
<protein>
    <submittedName>
        <fullName evidence="1">Uncharacterized protein</fullName>
    </submittedName>
</protein>
<evidence type="ECO:0000313" key="2">
    <source>
        <dbReference type="Proteomes" id="UP000886890"/>
    </source>
</evidence>
<dbReference type="AlphaFoldDB" id="A0A9D2BII9"/>
<organism evidence="1 2">
    <name type="scientific">Candidatus Fusicatenibacter merdavium</name>
    <dbReference type="NCBI Taxonomy" id="2838600"/>
    <lineage>
        <taxon>Bacteria</taxon>
        <taxon>Bacillati</taxon>
        <taxon>Bacillota</taxon>
        <taxon>Clostridia</taxon>
        <taxon>Lachnospirales</taxon>
        <taxon>Lachnospiraceae</taxon>
        <taxon>Fusicatenibacter</taxon>
    </lineage>
</organism>
<name>A0A9D2BII9_9FIRM</name>
<comment type="caution">
    <text evidence="1">The sequence shown here is derived from an EMBL/GenBank/DDBJ whole genome shotgun (WGS) entry which is preliminary data.</text>
</comment>
<sequence length="412" mass="45567">MRKYGTGLAVLMAVSIVGIIFGCGNKKQEIPITTVSQSTEDEDPEDTMNGNLPGEGIPVYDVELPEELSSFDFAVWGVNYQIPMTYGEFVECGWTYDGDDQEMVSGQSYLQGETFAMEDSSVTVDIMNPEASEQPVSQCYIAGFHVDAETREGQGVYVNLPGNIVLQNSVEDDVIAAYGAPKDRYEQEQQLVLTYEFGLNRTVQLGFDRETGLLMQLNLQNLKNPAGDETLEHAVSQKTPEVEAYQAPETLGTDLSEFVVSYDGVLYRLPVPVSVLTEHGWEINKKESDEAVKGFQYGYVTLEKDGRRVFGNVRNDSEAAVKIKNCFVTTLYGDMDTTKVPITVAGNITLGTPEEEFLAADLGEYKKMEDTEKQTATYTFYAGGSEENYTEITVDTALHLVRSIRVVNQAGE</sequence>
<reference evidence="1" key="1">
    <citation type="journal article" date="2021" name="PeerJ">
        <title>Extensive microbial diversity within the chicken gut microbiome revealed by metagenomics and culture.</title>
        <authorList>
            <person name="Gilroy R."/>
            <person name="Ravi A."/>
            <person name="Getino M."/>
            <person name="Pursley I."/>
            <person name="Horton D.L."/>
            <person name="Alikhan N.F."/>
            <person name="Baker D."/>
            <person name="Gharbi K."/>
            <person name="Hall N."/>
            <person name="Watson M."/>
            <person name="Adriaenssens E.M."/>
            <person name="Foster-Nyarko E."/>
            <person name="Jarju S."/>
            <person name="Secka A."/>
            <person name="Antonio M."/>
            <person name="Oren A."/>
            <person name="Chaudhuri R.R."/>
            <person name="La Ragione R."/>
            <person name="Hildebrand F."/>
            <person name="Pallen M.J."/>
        </authorList>
    </citation>
    <scope>NUCLEOTIDE SEQUENCE</scope>
    <source>
        <strain evidence="1">CHK183-1962</strain>
    </source>
</reference>
<dbReference type="Proteomes" id="UP000886890">
    <property type="component" value="Unassembled WGS sequence"/>
</dbReference>
<evidence type="ECO:0000313" key="1">
    <source>
        <dbReference type="EMBL" id="HIX77875.1"/>
    </source>
</evidence>
<gene>
    <name evidence="1" type="ORF">H9734_09825</name>
</gene>
<reference evidence="1" key="2">
    <citation type="submission" date="2021-04" db="EMBL/GenBank/DDBJ databases">
        <authorList>
            <person name="Gilroy R."/>
        </authorList>
    </citation>
    <scope>NUCLEOTIDE SEQUENCE</scope>
    <source>
        <strain evidence="1">CHK183-1962</strain>
    </source>
</reference>
<accession>A0A9D2BII9</accession>